<sequence length="533" mass="59084">MAPTQSQTNGKAFDGKKGNSGLNSTATIKSPADNTSSQKQIKLFAFEMGCSGLQAPGLWKHPRDKSRQFNTIEYWTSLSKLLERGKFNGLFIADVLGPYDVYNGPGNYTAAASSGAQLPTIEPSTVISASAAVTENLAFGITFATISEHPYHLARRLASLDHLTQGRIGWNVVSSYLDSASRNLLNGQDLPLHHERYERAEEYINVIYKLFLSSWSDDAVELKDGVFANPEKIREIAHDDKWFKVPGIFVAEPNLKQRLPVIIQAGTSSAGKLFAAQHAEVVFITQFSPEALGKQIKDIKKIAREKFGRPEGSIKFLQLITPVIGATQEEADAKYKEYQSYGDIEGAQALFSGWTGIDISQYGYGEDITAVGTNAVKSFLELWNKKAPGESEEVRKTREHIAKQITVGGLGPVFHGTAESVADEIQRWVDISGVDGFNVTYAVQPETFEDVVDYLIPELQKRGLVWDDYPRHADGSPLTFREQLFGAERKDAGFVLESHPAYNLRWRAGETEMSLKGEWKRRGNLKLVRTNAL</sequence>
<evidence type="ECO:0000259" key="7">
    <source>
        <dbReference type="Pfam" id="PF00296"/>
    </source>
</evidence>
<accession>A5E2N7</accession>
<feature type="compositionally biased region" description="Polar residues" evidence="6">
    <location>
        <begin position="20"/>
        <end position="34"/>
    </location>
</feature>
<dbReference type="Proteomes" id="UP000001996">
    <property type="component" value="Unassembled WGS sequence"/>
</dbReference>
<evidence type="ECO:0000256" key="1">
    <source>
        <dbReference type="ARBA" id="ARBA00022630"/>
    </source>
</evidence>
<feature type="domain" description="Luciferase-like" evidence="7">
    <location>
        <begin position="68"/>
        <end position="431"/>
    </location>
</feature>
<keyword evidence="2" id="KW-0288">FMN</keyword>
<evidence type="ECO:0000256" key="4">
    <source>
        <dbReference type="ARBA" id="ARBA00023033"/>
    </source>
</evidence>
<comment type="similarity">
    <text evidence="5">Belongs to the NtaA/SnaA/DszA monooxygenase family.</text>
</comment>
<dbReference type="eggNOG" id="ENOG502QSR6">
    <property type="taxonomic scope" value="Eukaryota"/>
</dbReference>
<feature type="region of interest" description="Disordered" evidence="6">
    <location>
        <begin position="1"/>
        <end position="34"/>
    </location>
</feature>
<dbReference type="NCBIfam" id="TIGR03860">
    <property type="entry name" value="FMN_nitrolo"/>
    <property type="match status" value="1"/>
</dbReference>
<dbReference type="GeneID" id="5232059"/>
<name>A5E2N7_LODEL</name>
<keyword evidence="1" id="KW-0285">Flavoprotein</keyword>
<dbReference type="GO" id="GO:0016705">
    <property type="term" value="F:oxidoreductase activity, acting on paired donors, with incorporation or reduction of molecular oxygen"/>
    <property type="evidence" value="ECO:0007669"/>
    <property type="project" value="InterPro"/>
</dbReference>
<dbReference type="InterPro" id="IPR011251">
    <property type="entry name" value="Luciferase-like_dom"/>
</dbReference>
<evidence type="ECO:0000313" key="8">
    <source>
        <dbReference type="EMBL" id="EDK45695.1"/>
    </source>
</evidence>
<dbReference type="AlphaFoldDB" id="A5E2N7"/>
<evidence type="ECO:0000256" key="5">
    <source>
        <dbReference type="ARBA" id="ARBA00033748"/>
    </source>
</evidence>
<dbReference type="OrthoDB" id="5561043at2759"/>
<dbReference type="InterPro" id="IPR016215">
    <property type="entry name" value="NTA_MOA"/>
</dbReference>
<dbReference type="KEGG" id="lel:PVL30_004698"/>
<dbReference type="Gene3D" id="3.20.20.30">
    <property type="entry name" value="Luciferase-like domain"/>
    <property type="match status" value="1"/>
</dbReference>
<dbReference type="InterPro" id="IPR051260">
    <property type="entry name" value="Diverse_substr_monoxygenases"/>
</dbReference>
<gene>
    <name evidence="8" type="ORF">LELG_03874</name>
</gene>
<protein>
    <recommendedName>
        <fullName evidence="7">Luciferase-like domain-containing protein</fullName>
    </recommendedName>
</protein>
<evidence type="ECO:0000256" key="6">
    <source>
        <dbReference type="SAM" id="MobiDB-lite"/>
    </source>
</evidence>
<reference evidence="8 9" key="1">
    <citation type="journal article" date="2009" name="Nature">
        <title>Evolution of pathogenicity and sexual reproduction in eight Candida genomes.</title>
        <authorList>
            <person name="Butler G."/>
            <person name="Rasmussen M.D."/>
            <person name="Lin M.F."/>
            <person name="Santos M.A."/>
            <person name="Sakthikumar S."/>
            <person name="Munro C.A."/>
            <person name="Rheinbay E."/>
            <person name="Grabherr M."/>
            <person name="Forche A."/>
            <person name="Reedy J.L."/>
            <person name="Agrafioti I."/>
            <person name="Arnaud M.B."/>
            <person name="Bates S."/>
            <person name="Brown A.J."/>
            <person name="Brunke S."/>
            <person name="Costanzo M.C."/>
            <person name="Fitzpatrick D.A."/>
            <person name="de Groot P.W."/>
            <person name="Harris D."/>
            <person name="Hoyer L.L."/>
            <person name="Hube B."/>
            <person name="Klis F.M."/>
            <person name="Kodira C."/>
            <person name="Lennard N."/>
            <person name="Logue M.E."/>
            <person name="Martin R."/>
            <person name="Neiman A.M."/>
            <person name="Nikolaou E."/>
            <person name="Quail M.A."/>
            <person name="Quinn J."/>
            <person name="Santos M.C."/>
            <person name="Schmitzberger F.F."/>
            <person name="Sherlock G."/>
            <person name="Shah P."/>
            <person name="Silverstein K.A."/>
            <person name="Skrzypek M.S."/>
            <person name="Soll D."/>
            <person name="Staggs R."/>
            <person name="Stansfield I."/>
            <person name="Stumpf M.P."/>
            <person name="Sudbery P.E."/>
            <person name="Srikantha T."/>
            <person name="Zeng Q."/>
            <person name="Berman J."/>
            <person name="Berriman M."/>
            <person name="Heitman J."/>
            <person name="Gow N.A."/>
            <person name="Lorenz M.C."/>
            <person name="Birren B.W."/>
            <person name="Kellis M."/>
            <person name="Cuomo C.A."/>
        </authorList>
    </citation>
    <scope>NUCLEOTIDE SEQUENCE [LARGE SCALE GENOMIC DNA]</scope>
    <source>
        <strain evidence="9">ATCC 11503 / BCRC 21390 / CBS 2605 / JCM 1781 / NBRC 1676 / NRRL YB-4239</strain>
    </source>
</reference>
<evidence type="ECO:0000256" key="3">
    <source>
        <dbReference type="ARBA" id="ARBA00023002"/>
    </source>
</evidence>
<dbReference type="SUPFAM" id="SSF51679">
    <property type="entry name" value="Bacterial luciferase-like"/>
    <property type="match status" value="1"/>
</dbReference>
<proteinExistence type="inferred from homology"/>
<keyword evidence="9" id="KW-1185">Reference proteome</keyword>
<dbReference type="EMBL" id="CH981528">
    <property type="protein sequence ID" value="EDK45695.1"/>
    <property type="molecule type" value="Genomic_DNA"/>
</dbReference>
<organism evidence="8 9">
    <name type="scientific">Lodderomyces elongisporus (strain ATCC 11503 / CBS 2605 / JCM 1781 / NBRC 1676 / NRRL YB-4239)</name>
    <name type="common">Yeast</name>
    <name type="synonym">Saccharomyces elongisporus</name>
    <dbReference type="NCBI Taxonomy" id="379508"/>
    <lineage>
        <taxon>Eukaryota</taxon>
        <taxon>Fungi</taxon>
        <taxon>Dikarya</taxon>
        <taxon>Ascomycota</taxon>
        <taxon>Saccharomycotina</taxon>
        <taxon>Pichiomycetes</taxon>
        <taxon>Debaryomycetaceae</taxon>
        <taxon>Candida/Lodderomyces clade</taxon>
        <taxon>Lodderomyces</taxon>
    </lineage>
</organism>
<evidence type="ECO:0000313" key="9">
    <source>
        <dbReference type="Proteomes" id="UP000001996"/>
    </source>
</evidence>
<keyword evidence="4" id="KW-0503">Monooxygenase</keyword>
<dbReference type="PANTHER" id="PTHR30011:SF16">
    <property type="entry name" value="C2H2 FINGER DOMAIN TRANSCRIPTION FACTOR (EUROFUNG)-RELATED"/>
    <property type="match status" value="1"/>
</dbReference>
<dbReference type="InParanoid" id="A5E2N7"/>
<keyword evidence="3" id="KW-0560">Oxidoreductase</keyword>
<dbReference type="PIRSF" id="PIRSF000337">
    <property type="entry name" value="NTA_MOA"/>
    <property type="match status" value="1"/>
</dbReference>
<dbReference type="GO" id="GO:0004497">
    <property type="term" value="F:monooxygenase activity"/>
    <property type="evidence" value="ECO:0007669"/>
    <property type="project" value="UniProtKB-KW"/>
</dbReference>
<dbReference type="Pfam" id="PF00296">
    <property type="entry name" value="Bac_luciferase"/>
    <property type="match status" value="1"/>
</dbReference>
<evidence type="ECO:0000256" key="2">
    <source>
        <dbReference type="ARBA" id="ARBA00022643"/>
    </source>
</evidence>
<dbReference type="OMA" id="VFMSGWM"/>
<feature type="compositionally biased region" description="Polar residues" evidence="6">
    <location>
        <begin position="1"/>
        <end position="10"/>
    </location>
</feature>
<dbReference type="HOGENOM" id="CLU_022256_0_0_1"/>
<dbReference type="InterPro" id="IPR036661">
    <property type="entry name" value="Luciferase-like_sf"/>
</dbReference>
<dbReference type="PANTHER" id="PTHR30011">
    <property type="entry name" value="ALKANESULFONATE MONOOXYGENASE-RELATED"/>
    <property type="match status" value="1"/>
</dbReference>